<evidence type="ECO:0000313" key="3">
    <source>
        <dbReference type="EMBL" id="PNR33268.1"/>
    </source>
</evidence>
<dbReference type="STRING" id="3218.A0A2K1IVH8"/>
<gene>
    <name evidence="3" type="ORF">PHYPA_025211</name>
</gene>
<keyword evidence="2" id="KW-1133">Transmembrane helix</keyword>
<reference evidence="3 5" key="2">
    <citation type="journal article" date="2018" name="Plant J.">
        <title>The Physcomitrella patens chromosome-scale assembly reveals moss genome structure and evolution.</title>
        <authorList>
            <person name="Lang D."/>
            <person name="Ullrich K.K."/>
            <person name="Murat F."/>
            <person name="Fuchs J."/>
            <person name="Jenkins J."/>
            <person name="Haas F.B."/>
            <person name="Piednoel M."/>
            <person name="Gundlach H."/>
            <person name="Van Bel M."/>
            <person name="Meyberg R."/>
            <person name="Vives C."/>
            <person name="Morata J."/>
            <person name="Symeonidi A."/>
            <person name="Hiss M."/>
            <person name="Muchero W."/>
            <person name="Kamisugi Y."/>
            <person name="Saleh O."/>
            <person name="Blanc G."/>
            <person name="Decker E.L."/>
            <person name="van Gessel N."/>
            <person name="Grimwood J."/>
            <person name="Hayes R.D."/>
            <person name="Graham S.W."/>
            <person name="Gunter L.E."/>
            <person name="McDaniel S.F."/>
            <person name="Hoernstein S.N.W."/>
            <person name="Larsson A."/>
            <person name="Li F.W."/>
            <person name="Perroud P.F."/>
            <person name="Phillips J."/>
            <person name="Ranjan P."/>
            <person name="Rokshar D.S."/>
            <person name="Rothfels C.J."/>
            <person name="Schneider L."/>
            <person name="Shu S."/>
            <person name="Stevenson D.W."/>
            <person name="Thummler F."/>
            <person name="Tillich M."/>
            <person name="Villarreal Aguilar J.C."/>
            <person name="Widiez T."/>
            <person name="Wong G.K."/>
            <person name="Wymore A."/>
            <person name="Zhang Y."/>
            <person name="Zimmer A.D."/>
            <person name="Quatrano R.S."/>
            <person name="Mayer K.F.X."/>
            <person name="Goodstein D."/>
            <person name="Casacuberta J.M."/>
            <person name="Vandepoele K."/>
            <person name="Reski R."/>
            <person name="Cuming A.C."/>
            <person name="Tuskan G.A."/>
            <person name="Maumus F."/>
            <person name="Salse J."/>
            <person name="Schmutz J."/>
            <person name="Rensing S.A."/>
        </authorList>
    </citation>
    <scope>NUCLEOTIDE SEQUENCE [LARGE SCALE GENOMIC DNA]</scope>
    <source>
        <strain evidence="4 5">cv. Gransden 2004</strain>
    </source>
</reference>
<evidence type="ECO:0000313" key="5">
    <source>
        <dbReference type="Proteomes" id="UP000006727"/>
    </source>
</evidence>
<evidence type="ECO:0000313" key="4">
    <source>
        <dbReference type="EnsemblPlants" id="PAC:32946313.CDS.1"/>
    </source>
</evidence>
<organism evidence="3">
    <name type="scientific">Physcomitrium patens</name>
    <name type="common">Spreading-leaved earth moss</name>
    <name type="synonym">Physcomitrella patens</name>
    <dbReference type="NCBI Taxonomy" id="3218"/>
    <lineage>
        <taxon>Eukaryota</taxon>
        <taxon>Viridiplantae</taxon>
        <taxon>Streptophyta</taxon>
        <taxon>Embryophyta</taxon>
        <taxon>Bryophyta</taxon>
        <taxon>Bryophytina</taxon>
        <taxon>Bryopsida</taxon>
        <taxon>Funariidae</taxon>
        <taxon>Funariales</taxon>
        <taxon>Funariaceae</taxon>
        <taxon>Physcomitrium</taxon>
    </lineage>
</organism>
<reference evidence="3 5" key="1">
    <citation type="journal article" date="2008" name="Science">
        <title>The Physcomitrella genome reveals evolutionary insights into the conquest of land by plants.</title>
        <authorList>
            <person name="Rensing S."/>
            <person name="Lang D."/>
            <person name="Zimmer A."/>
            <person name="Terry A."/>
            <person name="Salamov A."/>
            <person name="Shapiro H."/>
            <person name="Nishiyama T."/>
            <person name="Perroud P.-F."/>
            <person name="Lindquist E."/>
            <person name="Kamisugi Y."/>
            <person name="Tanahashi T."/>
            <person name="Sakakibara K."/>
            <person name="Fujita T."/>
            <person name="Oishi K."/>
            <person name="Shin-I T."/>
            <person name="Kuroki Y."/>
            <person name="Toyoda A."/>
            <person name="Suzuki Y."/>
            <person name="Hashimoto A."/>
            <person name="Yamaguchi K."/>
            <person name="Sugano A."/>
            <person name="Kohara Y."/>
            <person name="Fujiyama A."/>
            <person name="Anterola A."/>
            <person name="Aoki S."/>
            <person name="Ashton N."/>
            <person name="Barbazuk W.B."/>
            <person name="Barker E."/>
            <person name="Bennetzen J."/>
            <person name="Bezanilla M."/>
            <person name="Blankenship R."/>
            <person name="Cho S.H."/>
            <person name="Dutcher S."/>
            <person name="Estelle M."/>
            <person name="Fawcett J.A."/>
            <person name="Gundlach H."/>
            <person name="Hanada K."/>
            <person name="Heyl A."/>
            <person name="Hicks K.A."/>
            <person name="Hugh J."/>
            <person name="Lohr M."/>
            <person name="Mayer K."/>
            <person name="Melkozernov A."/>
            <person name="Murata T."/>
            <person name="Nelson D."/>
            <person name="Pils B."/>
            <person name="Prigge M."/>
            <person name="Reiss B."/>
            <person name="Renner T."/>
            <person name="Rombauts S."/>
            <person name="Rushton P."/>
            <person name="Sanderfoot A."/>
            <person name="Schween G."/>
            <person name="Shiu S.-H."/>
            <person name="Stueber K."/>
            <person name="Theodoulou F.L."/>
            <person name="Tu H."/>
            <person name="Van de Peer Y."/>
            <person name="Verrier P.J."/>
            <person name="Waters E."/>
            <person name="Wood A."/>
            <person name="Yang L."/>
            <person name="Cove D."/>
            <person name="Cuming A."/>
            <person name="Hasebe M."/>
            <person name="Lucas S."/>
            <person name="Mishler D.B."/>
            <person name="Reski R."/>
            <person name="Grigoriev I."/>
            <person name="Quatrano R.S."/>
            <person name="Boore J.L."/>
        </authorList>
    </citation>
    <scope>NUCLEOTIDE SEQUENCE [LARGE SCALE GENOMIC DNA]</scope>
    <source>
        <strain evidence="4 5">cv. Gransden 2004</strain>
    </source>
</reference>
<dbReference type="Gramene" id="Pp3c20_16540V3.2">
    <property type="protein sequence ID" value="PAC:32946314.CDS.1"/>
    <property type="gene ID" value="Pp3c20_16540"/>
</dbReference>
<reference evidence="4" key="3">
    <citation type="submission" date="2020-12" db="UniProtKB">
        <authorList>
            <consortium name="EnsemblPlants"/>
        </authorList>
    </citation>
    <scope>IDENTIFICATION</scope>
</reference>
<evidence type="ECO:0000256" key="2">
    <source>
        <dbReference type="SAM" id="Phobius"/>
    </source>
</evidence>
<feature type="compositionally biased region" description="Basic and acidic residues" evidence="1">
    <location>
        <begin position="100"/>
        <end position="114"/>
    </location>
</feature>
<dbReference type="EnsemblPlants" id="Pp3c20_16540V3.2">
    <property type="protein sequence ID" value="PAC:32946314.CDS.1"/>
    <property type="gene ID" value="Pp3c20_16540"/>
</dbReference>
<dbReference type="InParanoid" id="A0A2K1IVH8"/>
<dbReference type="EnsemblPlants" id="Pp3c20_16540V3.1">
    <property type="protein sequence ID" value="PAC:32946313.CDS.1"/>
    <property type="gene ID" value="Pp3c20_16540"/>
</dbReference>
<dbReference type="AlphaFoldDB" id="A0A2K1IVH8"/>
<sequence length="130" mass="14197">MEFDITDDAKPRFQLLSGLLEPDVEELELNKVLIGACSSVGILFLAISWFQAGMLRFICLWLAASFIAGPFAPLSLTGGNCRVGDGQAFSDPNLQVEPSIKPEKRTKDSNRRSDATIGKRLLKTDPDVNA</sequence>
<dbReference type="EnsemblPlants" id="Pp3c20_16540V3.3">
    <property type="protein sequence ID" value="PAC:32946315.CDS.1"/>
    <property type="gene ID" value="Pp3c20_16540"/>
</dbReference>
<evidence type="ECO:0000256" key="1">
    <source>
        <dbReference type="SAM" id="MobiDB-lite"/>
    </source>
</evidence>
<name>A0A2K1IVH8_PHYPA</name>
<dbReference type="Proteomes" id="UP000006727">
    <property type="component" value="Chromosome 20"/>
</dbReference>
<dbReference type="OMA" id="LAISWFQ"/>
<keyword evidence="5" id="KW-1185">Reference proteome</keyword>
<feature type="transmembrane region" description="Helical" evidence="2">
    <location>
        <begin position="57"/>
        <end position="76"/>
    </location>
</feature>
<dbReference type="PaxDb" id="3218-PP1S44_140V6.2"/>
<keyword evidence="2" id="KW-0472">Membrane</keyword>
<dbReference type="Gramene" id="Pp3c20_16540V3.3">
    <property type="protein sequence ID" value="PAC:32946315.CDS.1"/>
    <property type="gene ID" value="Pp3c20_16540"/>
</dbReference>
<feature type="region of interest" description="Disordered" evidence="1">
    <location>
        <begin position="89"/>
        <end position="130"/>
    </location>
</feature>
<accession>A0A2K1IVH8</accession>
<protein>
    <submittedName>
        <fullName evidence="3 4">Uncharacterized protein</fullName>
    </submittedName>
</protein>
<dbReference type="EMBL" id="ABEU02000020">
    <property type="protein sequence ID" value="PNR33268.1"/>
    <property type="molecule type" value="Genomic_DNA"/>
</dbReference>
<proteinExistence type="predicted"/>
<keyword evidence="2" id="KW-0812">Transmembrane</keyword>
<feature type="transmembrane region" description="Helical" evidence="2">
    <location>
        <begin position="32"/>
        <end position="50"/>
    </location>
</feature>
<dbReference type="Gramene" id="Pp3c20_16540V3.1">
    <property type="protein sequence ID" value="PAC:32946313.CDS.1"/>
    <property type="gene ID" value="Pp3c20_16540"/>
</dbReference>